<comment type="caution">
    <text evidence="6">The sequence shown here is derived from an EMBL/GenBank/DDBJ whole genome shotgun (WGS) entry which is preliminary data.</text>
</comment>
<keyword evidence="1" id="KW-0147">Chitin-binding</keyword>
<protein>
    <recommendedName>
        <fullName evidence="5">LysM domain-containing protein</fullName>
    </recommendedName>
</protein>
<feature type="chain" id="PRO_5047522265" description="LysM domain-containing protein" evidence="4">
    <location>
        <begin position="23"/>
        <end position="165"/>
    </location>
</feature>
<feature type="signal peptide" evidence="4">
    <location>
        <begin position="1"/>
        <end position="22"/>
    </location>
</feature>
<dbReference type="CDD" id="cd00118">
    <property type="entry name" value="LysM"/>
    <property type="match status" value="1"/>
</dbReference>
<dbReference type="Pfam" id="PF01476">
    <property type="entry name" value="LysM"/>
    <property type="match status" value="1"/>
</dbReference>
<dbReference type="SMART" id="SM00257">
    <property type="entry name" value="LysM"/>
    <property type="match status" value="1"/>
</dbReference>
<dbReference type="PANTHER" id="PTHR34997">
    <property type="entry name" value="AM15"/>
    <property type="match status" value="1"/>
</dbReference>
<evidence type="ECO:0000256" key="3">
    <source>
        <dbReference type="ARBA" id="ARBA00044955"/>
    </source>
</evidence>
<name>A0ABR2UK34_9PEZI</name>
<evidence type="ECO:0000313" key="6">
    <source>
        <dbReference type="EMBL" id="KAK9414840.1"/>
    </source>
</evidence>
<dbReference type="Proteomes" id="UP001408356">
    <property type="component" value="Unassembled WGS sequence"/>
</dbReference>
<dbReference type="EMBL" id="JARVKF010000421">
    <property type="protein sequence ID" value="KAK9414840.1"/>
    <property type="molecule type" value="Genomic_DNA"/>
</dbReference>
<dbReference type="InterPro" id="IPR052210">
    <property type="entry name" value="LysM1-like"/>
</dbReference>
<sequence length="165" mass="17913">MQNAILTTFLAAFVAYCLQAQAAPALGSATLVARQGYDDNCTVTYVVQSGDYCNKIRDQFNDTWSLDDFYSWNPEVDSVCSNLYPGEVVCVGMNDTSTVPPACPVPVQPGLVSNCAKCYEAVELNNCYNITEAEGISLDDFHLWNPSIDAACTNILSGYNYCVGV</sequence>
<comment type="similarity">
    <text evidence="3">Belongs to the secreted LysM effector family.</text>
</comment>
<evidence type="ECO:0000256" key="1">
    <source>
        <dbReference type="ARBA" id="ARBA00022669"/>
    </source>
</evidence>
<evidence type="ECO:0000259" key="5">
    <source>
        <dbReference type="PROSITE" id="PS51782"/>
    </source>
</evidence>
<organism evidence="6 7">
    <name type="scientific">Seiridium unicorne</name>
    <dbReference type="NCBI Taxonomy" id="138068"/>
    <lineage>
        <taxon>Eukaryota</taxon>
        <taxon>Fungi</taxon>
        <taxon>Dikarya</taxon>
        <taxon>Ascomycota</taxon>
        <taxon>Pezizomycotina</taxon>
        <taxon>Sordariomycetes</taxon>
        <taxon>Xylariomycetidae</taxon>
        <taxon>Amphisphaeriales</taxon>
        <taxon>Sporocadaceae</taxon>
        <taxon>Seiridium</taxon>
    </lineage>
</organism>
<keyword evidence="7" id="KW-1185">Reference proteome</keyword>
<dbReference type="Gene3D" id="3.10.350.10">
    <property type="entry name" value="LysM domain"/>
    <property type="match status" value="2"/>
</dbReference>
<dbReference type="InterPro" id="IPR036779">
    <property type="entry name" value="LysM_dom_sf"/>
</dbReference>
<evidence type="ECO:0000313" key="7">
    <source>
        <dbReference type="Proteomes" id="UP001408356"/>
    </source>
</evidence>
<keyword evidence="2" id="KW-0843">Virulence</keyword>
<reference evidence="6 7" key="1">
    <citation type="journal article" date="2024" name="J. Plant Pathol.">
        <title>Sequence and assembly of the genome of Seiridium unicorne, isolate CBS 538.82, causal agent of cypress canker disease.</title>
        <authorList>
            <person name="Scali E."/>
            <person name="Rocca G.D."/>
            <person name="Danti R."/>
            <person name="Garbelotto M."/>
            <person name="Barberini S."/>
            <person name="Baroncelli R."/>
            <person name="Emiliani G."/>
        </authorList>
    </citation>
    <scope>NUCLEOTIDE SEQUENCE [LARGE SCALE GENOMIC DNA]</scope>
    <source>
        <strain evidence="6 7">BM-138-508</strain>
    </source>
</reference>
<dbReference type="PROSITE" id="PS51782">
    <property type="entry name" value="LYSM"/>
    <property type="match status" value="2"/>
</dbReference>
<feature type="domain" description="LysM" evidence="5">
    <location>
        <begin position="43"/>
        <end position="91"/>
    </location>
</feature>
<keyword evidence="4" id="KW-0732">Signal</keyword>
<accession>A0ABR2UK34</accession>
<evidence type="ECO:0000256" key="2">
    <source>
        <dbReference type="ARBA" id="ARBA00023026"/>
    </source>
</evidence>
<gene>
    <name evidence="6" type="ORF">SUNI508_10783</name>
</gene>
<evidence type="ECO:0000256" key="4">
    <source>
        <dbReference type="SAM" id="SignalP"/>
    </source>
</evidence>
<dbReference type="SUPFAM" id="SSF54106">
    <property type="entry name" value="LysM domain"/>
    <property type="match status" value="1"/>
</dbReference>
<dbReference type="InterPro" id="IPR018392">
    <property type="entry name" value="LysM"/>
</dbReference>
<feature type="domain" description="LysM" evidence="5">
    <location>
        <begin position="117"/>
        <end position="163"/>
    </location>
</feature>
<proteinExistence type="inferred from homology"/>
<dbReference type="PANTHER" id="PTHR34997:SF1">
    <property type="entry name" value="PEPTIDOGLYCAN-BINDING LYSIN DOMAIN"/>
    <property type="match status" value="1"/>
</dbReference>